<feature type="region of interest" description="Disordered" evidence="2">
    <location>
        <begin position="81"/>
        <end position="104"/>
    </location>
</feature>
<dbReference type="AlphaFoldDB" id="A0A9Q9SRT0"/>
<protein>
    <recommendedName>
        <fullName evidence="5">Mobilization protein</fullName>
    </recommendedName>
</protein>
<dbReference type="Proteomes" id="UP000494172">
    <property type="component" value="Unassembled WGS sequence"/>
</dbReference>
<evidence type="ECO:0000256" key="1">
    <source>
        <dbReference type="SAM" id="Coils"/>
    </source>
</evidence>
<gene>
    <name evidence="3" type="ORF">BAR24066_07368</name>
</gene>
<sequence>MARTKSDKLAELLKKQEQINQQIQALKQRESAEERKKDTRRKILLGGVVLAKVKRGDWPYQQLLDLIDGDLTADRDRALFDGLKPKESDAKKDNPGEPDGGNRQ</sequence>
<feature type="coiled-coil region" evidence="1">
    <location>
        <begin position="2"/>
        <end position="42"/>
    </location>
</feature>
<evidence type="ECO:0000313" key="3">
    <source>
        <dbReference type="EMBL" id="VWC46013.1"/>
    </source>
</evidence>
<name>A0A9Q9SRT0_9BURK</name>
<accession>A0A9Q9SRT0</accession>
<proteinExistence type="predicted"/>
<dbReference type="RefSeq" id="WP_174994736.1">
    <property type="nucleotide sequence ID" value="NZ_CABVPX010000063.1"/>
</dbReference>
<evidence type="ECO:0008006" key="5">
    <source>
        <dbReference type="Google" id="ProtNLM"/>
    </source>
</evidence>
<evidence type="ECO:0000313" key="4">
    <source>
        <dbReference type="Proteomes" id="UP000494172"/>
    </source>
</evidence>
<comment type="caution">
    <text evidence="3">The sequence shown here is derived from an EMBL/GenBank/DDBJ whole genome shotgun (WGS) entry which is preliminary data.</text>
</comment>
<organism evidence="3 4">
    <name type="scientific">Burkholderia arboris</name>
    <dbReference type="NCBI Taxonomy" id="488730"/>
    <lineage>
        <taxon>Bacteria</taxon>
        <taxon>Pseudomonadati</taxon>
        <taxon>Pseudomonadota</taxon>
        <taxon>Betaproteobacteria</taxon>
        <taxon>Burkholderiales</taxon>
        <taxon>Burkholderiaceae</taxon>
        <taxon>Burkholderia</taxon>
        <taxon>Burkholderia cepacia complex</taxon>
    </lineage>
</organism>
<evidence type="ECO:0000256" key="2">
    <source>
        <dbReference type="SAM" id="MobiDB-lite"/>
    </source>
</evidence>
<keyword evidence="1" id="KW-0175">Coiled coil</keyword>
<dbReference type="EMBL" id="CABVPX010000063">
    <property type="protein sequence ID" value="VWC46013.1"/>
    <property type="molecule type" value="Genomic_DNA"/>
</dbReference>
<reference evidence="3 4" key="1">
    <citation type="submission" date="2019-09" db="EMBL/GenBank/DDBJ databases">
        <authorList>
            <person name="Depoorter E."/>
        </authorList>
    </citation>
    <scope>NUCLEOTIDE SEQUENCE [LARGE SCALE GENOMIC DNA]</scope>
    <source>
        <strain evidence="3">LMG 24066</strain>
    </source>
</reference>